<protein>
    <submittedName>
        <fullName evidence="1">Uncharacterized protein</fullName>
    </submittedName>
</protein>
<sequence length="125" mass="14052">MKILRFLLVFILLSTMSSCALIFNGSKQQINISSLTEDSKIFVDGQYAGENSVISNVTRKDGHTVMIKKEGYKTENILLRSDVQAGWIVFDALFNWFAFLTDAPTGAWKSFDNNNIAVELIPLKQ</sequence>
<proteinExistence type="predicted"/>
<keyword evidence="2" id="KW-1185">Reference proteome</keyword>
<reference evidence="1" key="1">
    <citation type="submission" date="2021-08" db="EMBL/GenBank/DDBJ databases">
        <title>Novel anaerobic bacterium isolated from sea squirt in East Sea, Republic of Korea.</title>
        <authorList>
            <person name="Nguyen T.H."/>
            <person name="Li Z."/>
            <person name="Lee Y.-J."/>
            <person name="Ko J."/>
            <person name="Kim S.-G."/>
        </authorList>
    </citation>
    <scope>NUCLEOTIDE SEQUENCE</scope>
    <source>
        <strain evidence="1">KCTC 25031</strain>
    </source>
</reference>
<organism evidence="1 2">
    <name type="scientific">Halosquirtibacter laminarini</name>
    <dbReference type="NCBI Taxonomy" id="3374600"/>
    <lineage>
        <taxon>Bacteria</taxon>
        <taxon>Pseudomonadati</taxon>
        <taxon>Bacteroidota</taxon>
        <taxon>Bacteroidia</taxon>
        <taxon>Marinilabiliales</taxon>
        <taxon>Prolixibacteraceae</taxon>
        <taxon>Halosquirtibacter</taxon>
    </lineage>
</organism>
<evidence type="ECO:0000313" key="2">
    <source>
        <dbReference type="Proteomes" id="UP000826212"/>
    </source>
</evidence>
<name>A0AC61NJB0_9BACT</name>
<evidence type="ECO:0000313" key="1">
    <source>
        <dbReference type="EMBL" id="QZE13441.1"/>
    </source>
</evidence>
<gene>
    <name evidence="1" type="ORF">K4L44_12735</name>
</gene>
<dbReference type="EMBL" id="CP081303">
    <property type="protein sequence ID" value="QZE13441.1"/>
    <property type="molecule type" value="Genomic_DNA"/>
</dbReference>
<dbReference type="Proteomes" id="UP000826212">
    <property type="component" value="Chromosome"/>
</dbReference>
<accession>A0AC61NJB0</accession>